<sequence length="100" mass="11661">MKCHCFAIERERNRESVPRHSNNKHHSKQIFDAASLLFSFRCGETDINIVPNRRNRPTGLSDSNTTRLLRWLVVCWGIVTRLSHDSRLLNEAICRSRLTT</sequence>
<keyword evidence="2" id="KW-1185">Reference proteome</keyword>
<comment type="caution">
    <text evidence="1">The sequence shown here is derived from an EMBL/GenBank/DDBJ whole genome shotgun (WGS) entry which is preliminary data.</text>
</comment>
<reference evidence="1 2" key="1">
    <citation type="submission" date="2021-06" db="EMBL/GenBank/DDBJ databases">
        <title>Caerostris extrusa draft genome.</title>
        <authorList>
            <person name="Kono N."/>
            <person name="Arakawa K."/>
        </authorList>
    </citation>
    <scope>NUCLEOTIDE SEQUENCE [LARGE SCALE GENOMIC DNA]</scope>
</reference>
<name>A0AAV4XNU3_CAEEX</name>
<organism evidence="1 2">
    <name type="scientific">Caerostris extrusa</name>
    <name type="common">Bark spider</name>
    <name type="synonym">Caerostris bankana</name>
    <dbReference type="NCBI Taxonomy" id="172846"/>
    <lineage>
        <taxon>Eukaryota</taxon>
        <taxon>Metazoa</taxon>
        <taxon>Ecdysozoa</taxon>
        <taxon>Arthropoda</taxon>
        <taxon>Chelicerata</taxon>
        <taxon>Arachnida</taxon>
        <taxon>Araneae</taxon>
        <taxon>Araneomorphae</taxon>
        <taxon>Entelegynae</taxon>
        <taxon>Araneoidea</taxon>
        <taxon>Araneidae</taxon>
        <taxon>Caerostris</taxon>
    </lineage>
</organism>
<accession>A0AAV4XNU3</accession>
<evidence type="ECO:0000313" key="2">
    <source>
        <dbReference type="Proteomes" id="UP001054945"/>
    </source>
</evidence>
<dbReference type="EMBL" id="BPLR01000701">
    <property type="protein sequence ID" value="GIY96790.1"/>
    <property type="molecule type" value="Genomic_DNA"/>
</dbReference>
<evidence type="ECO:0000313" key="1">
    <source>
        <dbReference type="EMBL" id="GIY96790.1"/>
    </source>
</evidence>
<protein>
    <submittedName>
        <fullName evidence="1">Uncharacterized protein</fullName>
    </submittedName>
</protein>
<dbReference type="AlphaFoldDB" id="A0AAV4XNU3"/>
<gene>
    <name evidence="1" type="ORF">CEXT_504001</name>
</gene>
<dbReference type="Proteomes" id="UP001054945">
    <property type="component" value="Unassembled WGS sequence"/>
</dbReference>
<proteinExistence type="predicted"/>